<evidence type="ECO:0000259" key="6">
    <source>
        <dbReference type="PROSITE" id="PS51194"/>
    </source>
</evidence>
<feature type="domain" description="Helicase C-terminal" evidence="6">
    <location>
        <begin position="834"/>
        <end position="999"/>
    </location>
</feature>
<evidence type="ECO:0000256" key="1">
    <source>
        <dbReference type="ARBA" id="ARBA00022741"/>
    </source>
</evidence>
<dbReference type="CDD" id="cd18793">
    <property type="entry name" value="SF2_C_SNF"/>
    <property type="match status" value="1"/>
</dbReference>
<dbReference type="GO" id="GO:0016787">
    <property type="term" value="F:hydrolase activity"/>
    <property type="evidence" value="ECO:0007669"/>
    <property type="project" value="UniProtKB-KW"/>
</dbReference>
<organism evidence="7 8">
    <name type="scientific">Aspergillus puulaauensis</name>
    <dbReference type="NCBI Taxonomy" id="1220207"/>
    <lineage>
        <taxon>Eukaryota</taxon>
        <taxon>Fungi</taxon>
        <taxon>Dikarya</taxon>
        <taxon>Ascomycota</taxon>
        <taxon>Pezizomycotina</taxon>
        <taxon>Eurotiomycetes</taxon>
        <taxon>Eurotiomycetidae</taxon>
        <taxon>Eurotiales</taxon>
        <taxon>Aspergillaceae</taxon>
        <taxon>Aspergillus</taxon>
    </lineage>
</organism>
<dbReference type="GeneID" id="64972563"/>
<dbReference type="InterPro" id="IPR050628">
    <property type="entry name" value="SNF2_RAD54_helicase_TF"/>
</dbReference>
<evidence type="ECO:0000313" key="7">
    <source>
        <dbReference type="EMBL" id="BCS22558.1"/>
    </source>
</evidence>
<feature type="region of interest" description="Disordered" evidence="4">
    <location>
        <begin position="142"/>
        <end position="169"/>
    </location>
</feature>
<reference evidence="7" key="1">
    <citation type="submission" date="2021-01" db="EMBL/GenBank/DDBJ databases">
        <authorList>
            <consortium name="Aspergillus puulaauensis MK2 genome sequencing consortium"/>
            <person name="Kazuki M."/>
            <person name="Futagami T."/>
        </authorList>
    </citation>
    <scope>NUCLEOTIDE SEQUENCE</scope>
    <source>
        <strain evidence="7">MK2</strain>
    </source>
</reference>
<dbReference type="EMBL" id="AP024445">
    <property type="protein sequence ID" value="BCS22558.1"/>
    <property type="molecule type" value="Genomic_DNA"/>
</dbReference>
<dbReference type="PROSITE" id="PS51192">
    <property type="entry name" value="HELICASE_ATP_BIND_1"/>
    <property type="match status" value="1"/>
</dbReference>
<reference evidence="7" key="2">
    <citation type="submission" date="2021-02" db="EMBL/GenBank/DDBJ databases">
        <title>Aspergillus puulaauensis MK2 genome sequence.</title>
        <authorList>
            <person name="Futagami T."/>
            <person name="Mori K."/>
            <person name="Kadooka C."/>
            <person name="Tanaka T."/>
        </authorList>
    </citation>
    <scope>NUCLEOTIDE SEQUENCE</scope>
    <source>
        <strain evidence="7">MK2</strain>
    </source>
</reference>
<dbReference type="SMART" id="SM00487">
    <property type="entry name" value="DEXDc"/>
    <property type="match status" value="1"/>
</dbReference>
<feature type="region of interest" description="Disordered" evidence="4">
    <location>
        <begin position="1"/>
        <end position="20"/>
    </location>
</feature>
<dbReference type="Gene3D" id="3.40.50.10810">
    <property type="entry name" value="Tandem AAA-ATPase domain"/>
    <property type="match status" value="1"/>
</dbReference>
<feature type="region of interest" description="Disordered" evidence="4">
    <location>
        <begin position="800"/>
        <end position="827"/>
    </location>
</feature>
<evidence type="ECO:0000313" key="8">
    <source>
        <dbReference type="Proteomes" id="UP000654913"/>
    </source>
</evidence>
<dbReference type="SUPFAM" id="SSF52540">
    <property type="entry name" value="P-loop containing nucleoside triphosphate hydrolases"/>
    <property type="match status" value="2"/>
</dbReference>
<name>A0A7R7XK34_9EURO</name>
<feature type="region of interest" description="Disordered" evidence="4">
    <location>
        <begin position="195"/>
        <end position="214"/>
    </location>
</feature>
<dbReference type="OrthoDB" id="448448at2759"/>
<dbReference type="Proteomes" id="UP000654913">
    <property type="component" value="Chromosome 3"/>
</dbReference>
<feature type="domain" description="Helicase ATP-binding" evidence="5">
    <location>
        <begin position="489"/>
        <end position="656"/>
    </location>
</feature>
<keyword evidence="1" id="KW-0547">Nucleotide-binding</keyword>
<dbReference type="GO" id="GO:0008094">
    <property type="term" value="F:ATP-dependent activity, acting on DNA"/>
    <property type="evidence" value="ECO:0007669"/>
    <property type="project" value="TreeGrafter"/>
</dbReference>
<dbReference type="InterPro" id="IPR038718">
    <property type="entry name" value="SNF2-like_sf"/>
</dbReference>
<dbReference type="InterPro" id="IPR014001">
    <property type="entry name" value="Helicase_ATP-bd"/>
</dbReference>
<evidence type="ECO:0000256" key="4">
    <source>
        <dbReference type="SAM" id="MobiDB-lite"/>
    </source>
</evidence>
<dbReference type="RefSeq" id="XP_041554752.1">
    <property type="nucleotide sequence ID" value="XM_041701914.1"/>
</dbReference>
<dbReference type="Gene3D" id="3.40.50.300">
    <property type="entry name" value="P-loop containing nucleotide triphosphate hydrolases"/>
    <property type="match status" value="1"/>
</dbReference>
<dbReference type="SMART" id="SM00490">
    <property type="entry name" value="HELICc"/>
    <property type="match status" value="1"/>
</dbReference>
<dbReference type="PROSITE" id="PS51194">
    <property type="entry name" value="HELICASE_CTER"/>
    <property type="match status" value="1"/>
</dbReference>
<sequence length="1017" mass="113091">MEPLKRGRSSSTEQGGDNKRLCLTDGPGDIDAVFNCGLFNYQQFAAEEEYLRGTTIPEHLNQDFYPGGGDAYALPGISTFGDIPMLDYDSMDLAPGLPEWSNYDNSNVVLDSTHHVSWNQSAIEFGNDITELSSVNVGPFEETPPSLVEGPTIPPSPISRTIATPSSVSDVPGSRYSAMAANSDTLPPLPAHETFGAESSTSDKMSKTVDESVPRNEDVVMEDCVEHGAEGAQFDTCFGEVMVRAISSFDWKGDVRPMQVSIEPFGNVLKLLLCTQPQNQKYVGMITMPALRKLHEKHPVHLVGTLFPPKPTDAGPDADPDPEPMVHVLVYGNRDDKDSIAACLNEGGALLQHPITARFDPGITYLNPNYLVRPGGKRPQLGEIVALGEAQEPQPQTARPISSPEKNRIMQIFDSAMPDTGICSAVRQSQRLSTTLKEYQLVALSVMVEREVSRVHDYRFPSLWGRVKDSSGYRNNITGVTQDKPTPLNGGILADEMGLGKTLSLLALVCFSLDSLDERSSIPDSHPRATLIIAPKSTIPAWEHQIKTHIRSGQVRYLVYHGPKRKGAQQPFNRHYDIVLTTYETLHHDSKTDKKLRDEKWYRVVLDEAHRIRNRTSAQFKAAAELNSHYRWCLTGTPIQNSLDDYGALLAFLQVETFGQKRLFDYWIAGPMQRKGTGGVSVSVSNLKLLVAATCLRRTKTMVEDAVDLALPDKTEVIEPIQLAAAEREIYGFFQRRASKLIIELGQPEQIPQIGEPCERKDNNNTLSVINNMRLICNHGEDLLPKSQVAIWHEYKKAQEATSSAPEREEGPSLQSPGGIHYNFTTGSNKPFTKVQALLKNLEKEQIIPEKASPKPVKSVVFSQWTKMLDRVGDALRACNYEFARIDGGSSLEYRSAALQSFNENDNCTVMLASTRSAAEGIDMTAATCVHILEPHWNPKLEEQAIGRVHRIGQTRNVLVTRYLVENSIEDYVRWLQDDKNWITQISLTGPDEELSSLDLDCQRREVRESGGLRFYC</sequence>
<accession>A0A7R7XK34</accession>
<dbReference type="InterPro" id="IPR027417">
    <property type="entry name" value="P-loop_NTPase"/>
</dbReference>
<dbReference type="InterPro" id="IPR049730">
    <property type="entry name" value="SNF2/RAD54-like_C"/>
</dbReference>
<dbReference type="KEGG" id="apuu:APUU_30783S"/>
<evidence type="ECO:0000256" key="3">
    <source>
        <dbReference type="ARBA" id="ARBA00022840"/>
    </source>
</evidence>
<dbReference type="GO" id="GO:0005634">
    <property type="term" value="C:nucleus"/>
    <property type="evidence" value="ECO:0007669"/>
    <property type="project" value="TreeGrafter"/>
</dbReference>
<feature type="compositionally biased region" description="Basic and acidic residues" evidence="4">
    <location>
        <begin position="204"/>
        <end position="214"/>
    </location>
</feature>
<evidence type="ECO:0000259" key="5">
    <source>
        <dbReference type="PROSITE" id="PS51192"/>
    </source>
</evidence>
<dbReference type="GO" id="GO:0005524">
    <property type="term" value="F:ATP binding"/>
    <property type="evidence" value="ECO:0007669"/>
    <property type="project" value="UniProtKB-KW"/>
</dbReference>
<protein>
    <submittedName>
        <fullName evidence="7">Uncharacterized protein</fullName>
    </submittedName>
</protein>
<gene>
    <name evidence="7" type="ORF">APUU_30783S</name>
</gene>
<dbReference type="AlphaFoldDB" id="A0A7R7XK34"/>
<dbReference type="PANTHER" id="PTHR45626:SF52">
    <property type="entry name" value="SINGLE-STRANDED DNA-DEPENDENT ATPASE (EUROFUNG)"/>
    <property type="match status" value="1"/>
</dbReference>
<proteinExistence type="predicted"/>
<dbReference type="CDD" id="cd18008">
    <property type="entry name" value="DEXDc_SHPRH-like"/>
    <property type="match status" value="1"/>
</dbReference>
<keyword evidence="3" id="KW-0067">ATP-binding</keyword>
<dbReference type="InterPro" id="IPR000330">
    <property type="entry name" value="SNF2_N"/>
</dbReference>
<dbReference type="Pfam" id="PF00176">
    <property type="entry name" value="SNF2-rel_dom"/>
    <property type="match status" value="1"/>
</dbReference>
<keyword evidence="2" id="KW-0378">Hydrolase</keyword>
<feature type="compositionally biased region" description="Low complexity" evidence="4">
    <location>
        <begin position="158"/>
        <end position="167"/>
    </location>
</feature>
<dbReference type="InterPro" id="IPR001650">
    <property type="entry name" value="Helicase_C-like"/>
</dbReference>
<dbReference type="Pfam" id="PF00271">
    <property type="entry name" value="Helicase_C"/>
    <property type="match status" value="1"/>
</dbReference>
<keyword evidence="8" id="KW-1185">Reference proteome</keyword>
<dbReference type="GO" id="GO:0006281">
    <property type="term" value="P:DNA repair"/>
    <property type="evidence" value="ECO:0007669"/>
    <property type="project" value="TreeGrafter"/>
</dbReference>
<evidence type="ECO:0000256" key="2">
    <source>
        <dbReference type="ARBA" id="ARBA00022801"/>
    </source>
</evidence>
<dbReference type="PANTHER" id="PTHR45626">
    <property type="entry name" value="TRANSCRIPTION TERMINATION FACTOR 2-RELATED"/>
    <property type="match status" value="1"/>
</dbReference>